<dbReference type="SUPFAM" id="SSF52799">
    <property type="entry name" value="(Phosphotyrosine protein) phosphatases II"/>
    <property type="match status" value="1"/>
</dbReference>
<dbReference type="InterPro" id="IPR016130">
    <property type="entry name" value="Tyr_Pase_AS"/>
</dbReference>
<accession>A0A6B2LJQ5</accession>
<feature type="domain" description="Tyrosine-protein phosphatase" evidence="6">
    <location>
        <begin position="1"/>
        <end position="70"/>
    </location>
</feature>
<dbReference type="PROSITE" id="PS00383">
    <property type="entry name" value="TYR_PHOSPHATASE_1"/>
    <property type="match status" value="1"/>
</dbReference>
<dbReference type="EMBL" id="GIBP01008068">
    <property type="protein sequence ID" value="NDV37037.1"/>
    <property type="molecule type" value="Transcribed_RNA"/>
</dbReference>
<dbReference type="Pfam" id="PF00782">
    <property type="entry name" value="DSPc"/>
    <property type="match status" value="1"/>
</dbReference>
<dbReference type="InterPro" id="IPR029021">
    <property type="entry name" value="Prot-tyrosine_phosphatase-like"/>
</dbReference>
<sequence>MEGINGGERVLVHCDAGISRSATMVIAFLIKIQNMTLPNALKFLKTKRPEVEPNHGFLYQLFSYEKSLYVDRDSTPFFLQYFRRSMYITETEFTDEQLLSALTNSKTMNEVIIRLYGPPPTRIIL</sequence>
<dbReference type="PROSITE" id="PS50054">
    <property type="entry name" value="TYR_PHOSPHATASE_DUAL"/>
    <property type="match status" value="1"/>
</dbReference>
<dbReference type="EC" id="3.1.3.48" evidence="2"/>
<evidence type="ECO:0000256" key="1">
    <source>
        <dbReference type="ARBA" id="ARBA00008601"/>
    </source>
</evidence>
<dbReference type="GO" id="GO:0043409">
    <property type="term" value="P:negative regulation of MAPK cascade"/>
    <property type="evidence" value="ECO:0007669"/>
    <property type="project" value="TreeGrafter"/>
</dbReference>
<evidence type="ECO:0000256" key="5">
    <source>
        <dbReference type="ARBA" id="ARBA00047761"/>
    </source>
</evidence>
<keyword evidence="3" id="KW-0378">Hydrolase</keyword>
<reference evidence="8" key="1">
    <citation type="journal article" date="2020" name="J. Eukaryot. Microbiol.">
        <title>De novo Sequencing, Assembly and Annotation of the Transcriptome for the Free-Living Testate Amoeba Arcella intermedia.</title>
        <authorList>
            <person name="Ribeiro G.M."/>
            <person name="Porfirio-Sousa A.L."/>
            <person name="Maurer-Alcala X.X."/>
            <person name="Katz L.A."/>
            <person name="Lahr D.J.G."/>
        </authorList>
    </citation>
    <scope>NUCLEOTIDE SEQUENCE</scope>
</reference>
<dbReference type="GO" id="GO:0004722">
    <property type="term" value="F:protein serine/threonine phosphatase activity"/>
    <property type="evidence" value="ECO:0007669"/>
    <property type="project" value="UniProtKB-EC"/>
</dbReference>
<name>A0A6B2LJQ5_9EUKA</name>
<organism evidence="8">
    <name type="scientific">Arcella intermedia</name>
    <dbReference type="NCBI Taxonomy" id="1963864"/>
    <lineage>
        <taxon>Eukaryota</taxon>
        <taxon>Amoebozoa</taxon>
        <taxon>Tubulinea</taxon>
        <taxon>Elardia</taxon>
        <taxon>Arcellinida</taxon>
        <taxon>Sphaerothecina</taxon>
        <taxon>Arcellidae</taxon>
        <taxon>Arcella</taxon>
    </lineage>
</organism>
<dbReference type="PANTHER" id="PTHR10159:SF519">
    <property type="entry name" value="DUAL SPECIFICITY PROTEIN PHOSPHATASE MPK3"/>
    <property type="match status" value="1"/>
</dbReference>
<dbReference type="PANTHER" id="PTHR10159">
    <property type="entry name" value="DUAL SPECIFICITY PROTEIN PHOSPHATASE"/>
    <property type="match status" value="1"/>
</dbReference>
<dbReference type="InterPro" id="IPR000387">
    <property type="entry name" value="Tyr_Pase_dom"/>
</dbReference>
<dbReference type="GO" id="GO:0008330">
    <property type="term" value="F:protein tyrosine/threonine phosphatase activity"/>
    <property type="evidence" value="ECO:0007669"/>
    <property type="project" value="TreeGrafter"/>
</dbReference>
<keyword evidence="4" id="KW-0904">Protein phosphatase</keyword>
<dbReference type="PROSITE" id="PS50056">
    <property type="entry name" value="TYR_PHOSPHATASE_2"/>
    <property type="match status" value="1"/>
</dbReference>
<evidence type="ECO:0000259" key="6">
    <source>
        <dbReference type="PROSITE" id="PS50054"/>
    </source>
</evidence>
<evidence type="ECO:0000256" key="2">
    <source>
        <dbReference type="ARBA" id="ARBA00013064"/>
    </source>
</evidence>
<dbReference type="CDD" id="cd14498">
    <property type="entry name" value="DSP"/>
    <property type="match status" value="1"/>
</dbReference>
<evidence type="ECO:0000256" key="3">
    <source>
        <dbReference type="ARBA" id="ARBA00022801"/>
    </source>
</evidence>
<dbReference type="InterPro" id="IPR020422">
    <property type="entry name" value="TYR_PHOSPHATASE_DUAL_dom"/>
</dbReference>
<dbReference type="GO" id="GO:0033550">
    <property type="term" value="F:MAP kinase tyrosine phosphatase activity"/>
    <property type="evidence" value="ECO:0007669"/>
    <property type="project" value="TreeGrafter"/>
</dbReference>
<protein>
    <recommendedName>
        <fullName evidence="2">protein-tyrosine-phosphatase</fullName>
        <ecNumber evidence="2">3.1.3.48</ecNumber>
    </recommendedName>
</protein>
<evidence type="ECO:0000313" key="8">
    <source>
        <dbReference type="EMBL" id="NDV37037.1"/>
    </source>
</evidence>
<dbReference type="InterPro" id="IPR000340">
    <property type="entry name" value="Dual-sp_phosphatase_cat-dom"/>
</dbReference>
<dbReference type="GO" id="GO:0005737">
    <property type="term" value="C:cytoplasm"/>
    <property type="evidence" value="ECO:0007669"/>
    <property type="project" value="TreeGrafter"/>
</dbReference>
<comment type="catalytic activity">
    <reaction evidence="5">
        <text>O-phospho-L-seryl-[protein] + H2O = L-seryl-[protein] + phosphate</text>
        <dbReference type="Rhea" id="RHEA:20629"/>
        <dbReference type="Rhea" id="RHEA-COMP:9863"/>
        <dbReference type="Rhea" id="RHEA-COMP:11604"/>
        <dbReference type="ChEBI" id="CHEBI:15377"/>
        <dbReference type="ChEBI" id="CHEBI:29999"/>
        <dbReference type="ChEBI" id="CHEBI:43474"/>
        <dbReference type="ChEBI" id="CHEBI:83421"/>
        <dbReference type="EC" id="3.1.3.16"/>
    </reaction>
</comment>
<evidence type="ECO:0000256" key="4">
    <source>
        <dbReference type="ARBA" id="ARBA00022912"/>
    </source>
</evidence>
<evidence type="ECO:0000259" key="7">
    <source>
        <dbReference type="PROSITE" id="PS50056"/>
    </source>
</evidence>
<feature type="domain" description="Tyrosine specific protein phosphatases" evidence="7">
    <location>
        <begin position="1"/>
        <end position="49"/>
    </location>
</feature>
<comment type="similarity">
    <text evidence="1">Belongs to the protein-tyrosine phosphatase family. Non-receptor class dual specificity subfamily.</text>
</comment>
<dbReference type="Gene3D" id="3.90.190.10">
    <property type="entry name" value="Protein tyrosine phosphatase superfamily"/>
    <property type="match status" value="1"/>
</dbReference>
<proteinExistence type="inferred from homology"/>
<dbReference type="GO" id="GO:0017017">
    <property type="term" value="F:MAP kinase tyrosine/serine/threonine phosphatase activity"/>
    <property type="evidence" value="ECO:0007669"/>
    <property type="project" value="TreeGrafter"/>
</dbReference>
<dbReference type="AlphaFoldDB" id="A0A6B2LJQ5"/>